<dbReference type="AlphaFoldDB" id="A0AAW1HDD0"/>
<protein>
    <recommendedName>
        <fullName evidence="1">Retrovirus-related Pol polyprotein from transposon TNT 1-94-like beta-barrel domain-containing protein</fullName>
    </recommendedName>
</protein>
<dbReference type="Proteomes" id="UP001443914">
    <property type="component" value="Unassembled WGS sequence"/>
</dbReference>
<proteinExistence type="predicted"/>
<evidence type="ECO:0000259" key="1">
    <source>
        <dbReference type="Pfam" id="PF22936"/>
    </source>
</evidence>
<dbReference type="InterPro" id="IPR054722">
    <property type="entry name" value="PolX-like_BBD"/>
</dbReference>
<dbReference type="PANTHER" id="PTHR34222">
    <property type="entry name" value="GAG_PRE-INTEGRS DOMAIN-CONTAINING PROTEIN"/>
    <property type="match status" value="1"/>
</dbReference>
<dbReference type="Pfam" id="PF22936">
    <property type="entry name" value="Pol_BBD"/>
    <property type="match status" value="1"/>
</dbReference>
<evidence type="ECO:0000313" key="2">
    <source>
        <dbReference type="EMBL" id="KAK9674062.1"/>
    </source>
</evidence>
<sequence>MFWKRGIWLQMGQGNSNSTKSHMRLYRVEGLWRSTLLKLQVVWDELDSMNVLPQITKVTTEIAEYLASRRKRENSFNFLMVGLDKDYGILRSNILLMDPLPSVDQAVSIMLQEETQTSNLGGARTHEASELLGKGETEKERCSHCGRDNHKSEMCWEIKGYHVGHPRHKKNMFKPNPRGVQAGAYRQQIPYQTNTRQQGYKRNASNVRAEQTDLSAAIRAATMQLENLLKLVPNTNSIKTRGESEEELECNFAGMMRQTSCINASNNWIIDSGATNHMTCKFETFENVQKVQRKLKISLPDGRYVLVTHRGDVSLENGIKLRDVLYVPEFKQNLLSVQKLAHDNQCFVTFFD</sequence>
<feature type="domain" description="Retrovirus-related Pol polyprotein from transposon TNT 1-94-like beta-barrel" evidence="1">
    <location>
        <begin position="268"/>
        <end position="342"/>
    </location>
</feature>
<name>A0AAW1HDD0_SAPOF</name>
<evidence type="ECO:0000313" key="3">
    <source>
        <dbReference type="Proteomes" id="UP001443914"/>
    </source>
</evidence>
<reference evidence="2" key="1">
    <citation type="submission" date="2024-03" db="EMBL/GenBank/DDBJ databases">
        <title>WGS assembly of Saponaria officinalis var. Norfolk2.</title>
        <authorList>
            <person name="Jenkins J."/>
            <person name="Shu S."/>
            <person name="Grimwood J."/>
            <person name="Barry K."/>
            <person name="Goodstein D."/>
            <person name="Schmutz J."/>
            <person name="Leebens-Mack J."/>
            <person name="Osbourn A."/>
        </authorList>
    </citation>
    <scope>NUCLEOTIDE SEQUENCE [LARGE SCALE GENOMIC DNA]</scope>
    <source>
        <strain evidence="2">JIC</strain>
    </source>
</reference>
<dbReference type="EMBL" id="JBDFQZ010000012">
    <property type="protein sequence ID" value="KAK9674062.1"/>
    <property type="molecule type" value="Genomic_DNA"/>
</dbReference>
<keyword evidence="3" id="KW-1185">Reference proteome</keyword>
<accession>A0AAW1HDD0</accession>
<gene>
    <name evidence="2" type="ORF">RND81_12G208500</name>
</gene>
<organism evidence="2 3">
    <name type="scientific">Saponaria officinalis</name>
    <name type="common">Common soapwort</name>
    <name type="synonym">Lychnis saponaria</name>
    <dbReference type="NCBI Taxonomy" id="3572"/>
    <lineage>
        <taxon>Eukaryota</taxon>
        <taxon>Viridiplantae</taxon>
        <taxon>Streptophyta</taxon>
        <taxon>Embryophyta</taxon>
        <taxon>Tracheophyta</taxon>
        <taxon>Spermatophyta</taxon>
        <taxon>Magnoliopsida</taxon>
        <taxon>eudicotyledons</taxon>
        <taxon>Gunneridae</taxon>
        <taxon>Pentapetalae</taxon>
        <taxon>Caryophyllales</taxon>
        <taxon>Caryophyllaceae</taxon>
        <taxon>Caryophylleae</taxon>
        <taxon>Saponaria</taxon>
    </lineage>
</organism>
<dbReference type="PANTHER" id="PTHR34222:SF79">
    <property type="entry name" value="RETROVIRUS-RELATED POL POLYPROTEIN FROM TRANSPOSON TNT 1-94"/>
    <property type="match status" value="1"/>
</dbReference>
<comment type="caution">
    <text evidence="2">The sequence shown here is derived from an EMBL/GenBank/DDBJ whole genome shotgun (WGS) entry which is preliminary data.</text>
</comment>